<keyword evidence="5 6" id="KW-0472">Membrane</keyword>
<keyword evidence="3 6" id="KW-0812">Transmembrane</keyword>
<keyword evidence="2" id="KW-1003">Cell membrane</keyword>
<dbReference type="KEGG" id="rcf:Poly24_51600"/>
<feature type="transmembrane region" description="Helical" evidence="6">
    <location>
        <begin position="393"/>
        <end position="413"/>
    </location>
</feature>
<dbReference type="OrthoDB" id="493991at2"/>
<evidence type="ECO:0000256" key="1">
    <source>
        <dbReference type="ARBA" id="ARBA00004651"/>
    </source>
</evidence>
<evidence type="ECO:0000256" key="4">
    <source>
        <dbReference type="ARBA" id="ARBA00022989"/>
    </source>
</evidence>
<gene>
    <name evidence="7" type="primary">yghQ</name>
    <name evidence="7" type="ORF">Poly24_51600</name>
</gene>
<dbReference type="PANTHER" id="PTHR30250">
    <property type="entry name" value="PST FAMILY PREDICTED COLANIC ACID TRANSPORTER"/>
    <property type="match status" value="1"/>
</dbReference>
<evidence type="ECO:0000256" key="6">
    <source>
        <dbReference type="SAM" id="Phobius"/>
    </source>
</evidence>
<feature type="transmembrane region" description="Helical" evidence="6">
    <location>
        <begin position="321"/>
        <end position="341"/>
    </location>
</feature>
<sequence length="457" mass="50278">MIDSNGLKMDSALRRVLRNSSWLLAAQVVAGVMMFTQIVVMTHSLGVVSYGTFALLTTFVMSVIQICDCRVWEALITYVPRYRSLGNLDKSIAMVQLCLMVELVSGTVAWFAIVALADFSSTILLQDETVADSIRLLAVLAIVKFPHEPITALLRIENRFHWQGYYRSSLACLRMLTTAIACFVSPSIDSILIAEIVSHFIGSLILLTMGSTAVPALKLSCWSFSRLKCLRDDLREIASFMFYSSVAGNTRMVTTKADILLLGLFASPAAIAVYDLAKKVTEGLLSLSNPFYMSVFPEISAQVAAESFSKTRKLQREITKLVIGSVIPFCILATILVPIIIPPVFGSEFRNAAPLLQIMVWQLLAICMVWFPGYLLALGMARTQTLLVVCDAMIYFFLLAVLTPVLGGFGAAIATTGRVVTWMMMAYFVLSGLGHVRPIDSSSHCEMPLTMARELNK</sequence>
<reference evidence="7 8" key="1">
    <citation type="submission" date="2019-02" db="EMBL/GenBank/DDBJ databases">
        <title>Deep-cultivation of Planctomycetes and their phenomic and genomic characterization uncovers novel biology.</title>
        <authorList>
            <person name="Wiegand S."/>
            <person name="Jogler M."/>
            <person name="Boedeker C."/>
            <person name="Pinto D."/>
            <person name="Vollmers J."/>
            <person name="Rivas-Marin E."/>
            <person name="Kohn T."/>
            <person name="Peeters S.H."/>
            <person name="Heuer A."/>
            <person name="Rast P."/>
            <person name="Oberbeckmann S."/>
            <person name="Bunk B."/>
            <person name="Jeske O."/>
            <person name="Meyerdierks A."/>
            <person name="Storesund J.E."/>
            <person name="Kallscheuer N."/>
            <person name="Luecker S."/>
            <person name="Lage O.M."/>
            <person name="Pohl T."/>
            <person name="Merkel B.J."/>
            <person name="Hornburger P."/>
            <person name="Mueller R.-W."/>
            <person name="Bruemmer F."/>
            <person name="Labrenz M."/>
            <person name="Spormann A.M."/>
            <person name="Op den Camp H."/>
            <person name="Overmann J."/>
            <person name="Amann R."/>
            <person name="Jetten M.S.M."/>
            <person name="Mascher T."/>
            <person name="Medema M.H."/>
            <person name="Devos D.P."/>
            <person name="Kaster A.-K."/>
            <person name="Ovreas L."/>
            <person name="Rohde M."/>
            <person name="Galperin M.Y."/>
            <person name="Jogler C."/>
        </authorList>
    </citation>
    <scope>NUCLEOTIDE SEQUENCE [LARGE SCALE GENOMIC DNA]</scope>
    <source>
        <strain evidence="7 8">Poly24</strain>
    </source>
</reference>
<keyword evidence="8" id="KW-1185">Reference proteome</keyword>
<feature type="transmembrane region" description="Helical" evidence="6">
    <location>
        <begin position="200"/>
        <end position="221"/>
    </location>
</feature>
<dbReference type="AlphaFoldDB" id="A0A518K0U7"/>
<dbReference type="PANTHER" id="PTHR30250:SF11">
    <property type="entry name" value="O-ANTIGEN TRANSPORTER-RELATED"/>
    <property type="match status" value="1"/>
</dbReference>
<proteinExistence type="predicted"/>
<protein>
    <submittedName>
        <fullName evidence="7">Inner membrane protein YghQ</fullName>
    </submittedName>
</protein>
<dbReference type="InterPro" id="IPR050833">
    <property type="entry name" value="Poly_Biosynth_Transport"/>
</dbReference>
<organism evidence="7 8">
    <name type="scientific">Rosistilla carotiformis</name>
    <dbReference type="NCBI Taxonomy" id="2528017"/>
    <lineage>
        <taxon>Bacteria</taxon>
        <taxon>Pseudomonadati</taxon>
        <taxon>Planctomycetota</taxon>
        <taxon>Planctomycetia</taxon>
        <taxon>Pirellulales</taxon>
        <taxon>Pirellulaceae</taxon>
        <taxon>Rosistilla</taxon>
    </lineage>
</organism>
<feature type="transmembrane region" description="Helical" evidence="6">
    <location>
        <begin position="92"/>
        <end position="113"/>
    </location>
</feature>
<dbReference type="RefSeq" id="WP_145101945.1">
    <property type="nucleotide sequence ID" value="NZ_CP036348.1"/>
</dbReference>
<accession>A0A518K0U7</accession>
<keyword evidence="4 6" id="KW-1133">Transmembrane helix</keyword>
<dbReference type="Proteomes" id="UP000315082">
    <property type="component" value="Chromosome"/>
</dbReference>
<name>A0A518K0U7_9BACT</name>
<evidence type="ECO:0000313" key="8">
    <source>
        <dbReference type="Proteomes" id="UP000315082"/>
    </source>
</evidence>
<dbReference type="Pfam" id="PF13440">
    <property type="entry name" value="Polysacc_synt_3"/>
    <property type="match status" value="1"/>
</dbReference>
<dbReference type="GO" id="GO:0005886">
    <property type="term" value="C:plasma membrane"/>
    <property type="evidence" value="ECO:0007669"/>
    <property type="project" value="UniProtKB-SubCell"/>
</dbReference>
<feature type="transmembrane region" description="Helical" evidence="6">
    <location>
        <begin position="47"/>
        <end position="71"/>
    </location>
</feature>
<evidence type="ECO:0000313" key="7">
    <source>
        <dbReference type="EMBL" id="QDV71424.1"/>
    </source>
</evidence>
<feature type="transmembrane region" description="Helical" evidence="6">
    <location>
        <begin position="21"/>
        <end position="41"/>
    </location>
</feature>
<evidence type="ECO:0000256" key="2">
    <source>
        <dbReference type="ARBA" id="ARBA00022475"/>
    </source>
</evidence>
<evidence type="ECO:0000256" key="3">
    <source>
        <dbReference type="ARBA" id="ARBA00022692"/>
    </source>
</evidence>
<comment type="subcellular location">
    <subcellularLocation>
        <location evidence="1">Cell membrane</location>
        <topology evidence="1">Multi-pass membrane protein</topology>
    </subcellularLocation>
</comment>
<evidence type="ECO:0000256" key="5">
    <source>
        <dbReference type="ARBA" id="ARBA00023136"/>
    </source>
</evidence>
<feature type="transmembrane region" description="Helical" evidence="6">
    <location>
        <begin position="361"/>
        <end position="381"/>
    </location>
</feature>
<dbReference type="EMBL" id="CP036348">
    <property type="protein sequence ID" value="QDV71424.1"/>
    <property type="molecule type" value="Genomic_DNA"/>
</dbReference>